<protein>
    <submittedName>
        <fullName evidence="1">Uncharacterized protein</fullName>
    </submittedName>
</protein>
<dbReference type="EMBL" id="JAGGLV010000010">
    <property type="protein sequence ID" value="MBP2113165.1"/>
    <property type="molecule type" value="Genomic_DNA"/>
</dbReference>
<evidence type="ECO:0000313" key="1">
    <source>
        <dbReference type="EMBL" id="MBP2113165.1"/>
    </source>
</evidence>
<keyword evidence="2" id="KW-1185">Reference proteome</keyword>
<comment type="caution">
    <text evidence="1">The sequence shown here is derived from an EMBL/GenBank/DDBJ whole genome shotgun (WGS) entry which is preliminary data.</text>
</comment>
<organism evidence="1 2">
    <name type="scientific">Paenibacillus silagei</name>
    <dbReference type="NCBI Taxonomy" id="1670801"/>
    <lineage>
        <taxon>Bacteria</taxon>
        <taxon>Bacillati</taxon>
        <taxon>Bacillota</taxon>
        <taxon>Bacilli</taxon>
        <taxon>Bacillales</taxon>
        <taxon>Paenibacillaceae</taxon>
        <taxon>Paenibacillus</taxon>
    </lineage>
</organism>
<name>A0ABS4NSY1_9BACL</name>
<gene>
    <name evidence="1" type="ORF">J2Z70_003324</name>
</gene>
<accession>A0ABS4NSY1</accession>
<sequence>MMTTDGLLEVGARLLEDPRRLYEAFTGREDLEESVAEVLTGVHEQLGRDSATVVAWSYENGRAGVMPSD</sequence>
<proteinExistence type="predicted"/>
<reference evidence="1 2" key="1">
    <citation type="submission" date="2021-03" db="EMBL/GenBank/DDBJ databases">
        <title>Genomic Encyclopedia of Type Strains, Phase IV (KMG-IV): sequencing the most valuable type-strain genomes for metagenomic binning, comparative biology and taxonomic classification.</title>
        <authorList>
            <person name="Goeker M."/>
        </authorList>
    </citation>
    <scope>NUCLEOTIDE SEQUENCE [LARGE SCALE GENOMIC DNA]</scope>
    <source>
        <strain evidence="1 2">DSM 101953</strain>
    </source>
</reference>
<evidence type="ECO:0000313" key="2">
    <source>
        <dbReference type="Proteomes" id="UP000773462"/>
    </source>
</evidence>
<dbReference type="Proteomes" id="UP000773462">
    <property type="component" value="Unassembled WGS sequence"/>
</dbReference>